<dbReference type="Gene3D" id="3.40.50.300">
    <property type="entry name" value="P-loop containing nucleotide triphosphate hydrolases"/>
    <property type="match status" value="1"/>
</dbReference>
<keyword evidence="4" id="KW-0812">Transmembrane</keyword>
<evidence type="ECO:0000313" key="13">
    <source>
        <dbReference type="Proteomes" id="UP000887568"/>
    </source>
</evidence>
<comment type="subcellular location">
    <subcellularLocation>
        <location evidence="1">Golgi apparatus membrane</location>
        <topology evidence="1">Single-pass type II membrane protein</topology>
    </subcellularLocation>
</comment>
<keyword evidence="6" id="KW-1133">Transmembrane helix</keyword>
<accession>A0A914AR24</accession>
<dbReference type="RefSeq" id="XP_038066108.1">
    <property type="nucleotide sequence ID" value="XM_038210180.1"/>
</dbReference>
<feature type="coiled-coil region" evidence="10">
    <location>
        <begin position="390"/>
        <end position="417"/>
    </location>
</feature>
<evidence type="ECO:0000256" key="6">
    <source>
        <dbReference type="ARBA" id="ARBA00022989"/>
    </source>
</evidence>
<dbReference type="PANTHER" id="PTHR14647">
    <property type="entry name" value="GALACTOSE-3-O-SULFOTRANSFERASE"/>
    <property type="match status" value="1"/>
</dbReference>
<dbReference type="InterPro" id="IPR027417">
    <property type="entry name" value="P-loop_NTPase"/>
</dbReference>
<keyword evidence="8" id="KW-0472">Membrane</keyword>
<evidence type="ECO:0000256" key="7">
    <source>
        <dbReference type="ARBA" id="ARBA00023034"/>
    </source>
</evidence>
<keyword evidence="7" id="KW-0333">Golgi apparatus</keyword>
<dbReference type="EnsemblMetazoa" id="XM_038210180.1">
    <property type="protein sequence ID" value="XP_038066108.1"/>
    <property type="gene ID" value="LOC119736158"/>
</dbReference>
<dbReference type="Proteomes" id="UP000887568">
    <property type="component" value="Unplaced"/>
</dbReference>
<dbReference type="AlphaFoldDB" id="A0A914AR24"/>
<dbReference type="GO" id="GO:0000139">
    <property type="term" value="C:Golgi membrane"/>
    <property type="evidence" value="ECO:0007669"/>
    <property type="project" value="UniProtKB-SubCell"/>
</dbReference>
<dbReference type="GeneID" id="119736158"/>
<feature type="compositionally biased region" description="Polar residues" evidence="11">
    <location>
        <begin position="85"/>
        <end position="98"/>
    </location>
</feature>
<comment type="similarity">
    <text evidence="2">Belongs to the galactose-3-O-sulfotransferase family.</text>
</comment>
<proteinExistence type="inferred from homology"/>
<organism evidence="12 13">
    <name type="scientific">Patiria miniata</name>
    <name type="common">Bat star</name>
    <name type="synonym">Asterina miniata</name>
    <dbReference type="NCBI Taxonomy" id="46514"/>
    <lineage>
        <taxon>Eukaryota</taxon>
        <taxon>Metazoa</taxon>
        <taxon>Echinodermata</taxon>
        <taxon>Eleutherozoa</taxon>
        <taxon>Asterozoa</taxon>
        <taxon>Asteroidea</taxon>
        <taxon>Valvatacea</taxon>
        <taxon>Valvatida</taxon>
        <taxon>Asterinidae</taxon>
        <taxon>Patiria</taxon>
    </lineage>
</organism>
<feature type="compositionally biased region" description="Basic and acidic residues" evidence="11">
    <location>
        <begin position="68"/>
        <end position="78"/>
    </location>
</feature>
<dbReference type="RefSeq" id="XP_038066109.1">
    <property type="nucleotide sequence ID" value="XM_038210181.1"/>
</dbReference>
<reference evidence="12" key="1">
    <citation type="submission" date="2022-11" db="UniProtKB">
        <authorList>
            <consortium name="EnsemblMetazoa"/>
        </authorList>
    </citation>
    <scope>IDENTIFICATION</scope>
</reference>
<dbReference type="InterPro" id="IPR009729">
    <property type="entry name" value="Gal-3-0_sulfotransfrase"/>
</dbReference>
<keyword evidence="5" id="KW-0735">Signal-anchor</keyword>
<evidence type="ECO:0000256" key="2">
    <source>
        <dbReference type="ARBA" id="ARBA00008124"/>
    </source>
</evidence>
<evidence type="ECO:0000256" key="4">
    <source>
        <dbReference type="ARBA" id="ARBA00022692"/>
    </source>
</evidence>
<keyword evidence="9" id="KW-0325">Glycoprotein</keyword>
<evidence type="ECO:0000256" key="9">
    <source>
        <dbReference type="ARBA" id="ARBA00023180"/>
    </source>
</evidence>
<protein>
    <submittedName>
        <fullName evidence="12">Uncharacterized protein</fullName>
    </submittedName>
</protein>
<evidence type="ECO:0000256" key="10">
    <source>
        <dbReference type="SAM" id="Coils"/>
    </source>
</evidence>
<keyword evidence="10" id="KW-0175">Coiled coil</keyword>
<evidence type="ECO:0000256" key="1">
    <source>
        <dbReference type="ARBA" id="ARBA00004323"/>
    </source>
</evidence>
<dbReference type="GO" id="GO:0001733">
    <property type="term" value="F:galactosylceramide sulfotransferase activity"/>
    <property type="evidence" value="ECO:0007669"/>
    <property type="project" value="InterPro"/>
</dbReference>
<dbReference type="SUPFAM" id="SSF52540">
    <property type="entry name" value="P-loop containing nucleoside triphosphate hydrolases"/>
    <property type="match status" value="1"/>
</dbReference>
<dbReference type="OrthoDB" id="514299at2759"/>
<evidence type="ECO:0000256" key="3">
    <source>
        <dbReference type="ARBA" id="ARBA00022679"/>
    </source>
</evidence>
<keyword evidence="13" id="KW-1185">Reference proteome</keyword>
<dbReference type="GO" id="GO:0009247">
    <property type="term" value="P:glycolipid biosynthetic process"/>
    <property type="evidence" value="ECO:0007669"/>
    <property type="project" value="InterPro"/>
</dbReference>
<dbReference type="PANTHER" id="PTHR14647:SF86">
    <property type="entry name" value="GALACTOSE-3-O-SULFOTRANSFERASE"/>
    <property type="match status" value="1"/>
</dbReference>
<evidence type="ECO:0000256" key="8">
    <source>
        <dbReference type="ARBA" id="ARBA00023136"/>
    </source>
</evidence>
<dbReference type="EnsemblMetazoa" id="XM_038210181.1">
    <property type="protein sequence ID" value="XP_038066109.1"/>
    <property type="gene ID" value="LOC119736158"/>
</dbReference>
<evidence type="ECO:0000256" key="5">
    <source>
        <dbReference type="ARBA" id="ARBA00022968"/>
    </source>
</evidence>
<evidence type="ECO:0000313" key="12">
    <source>
        <dbReference type="EnsemblMetazoa" id="XP_038066108.1"/>
    </source>
</evidence>
<dbReference type="Pfam" id="PF06990">
    <property type="entry name" value="Gal-3-0_sulfotr"/>
    <property type="match status" value="1"/>
</dbReference>
<name>A0A914AR24_PATMI</name>
<dbReference type="OMA" id="HDETNCI"/>
<evidence type="ECO:0000256" key="11">
    <source>
        <dbReference type="SAM" id="MobiDB-lite"/>
    </source>
</evidence>
<keyword evidence="3" id="KW-0808">Transferase</keyword>
<feature type="region of interest" description="Disordered" evidence="11">
    <location>
        <begin position="68"/>
        <end position="103"/>
    </location>
</feature>
<sequence>MSIMKAFVATLLLATVFVVISLIYLNQNTRGAVSRTNRIFPKSNPSIHVHASQSLQPLLHPGVRIAQDRQKQGDEEGMRALSLNRGATKTNQSESSLGSKKVHKDLRAGETNITQRKEDPIIARGNSSLGVKSPEGKGQSSTCKEKRGILLLKTHKTGSSTIQNVLYRFGDVRDLTFALPIVDVYMGAPTKFRPSFAMRLATGTYDILANHARFHKENMKKAMVPGAKFITILRYPPRQFESMYSFYRMKDKFKASLEEFASSPKAIYGKYGPKSPKHSARNPMLYDLGMELKAMDNGVAIDKWIKYLGESFDLVLIAEHLKESLILLKDTMCWTFDDITYFTSNARSGMLVETITTETEKNLLGWLSGDFKLYQHFNTVLWTKIEEYGVERMAADVAELERRNQELKAHCVQGKKKVSEMSGRTVIERYVLRPKAKNDMQCKRITYPAIDYLQILKAKMKMKRPGNVQVVKPAAGAG</sequence>